<dbReference type="EMBL" id="CM042036">
    <property type="protein sequence ID" value="KAI3744810.1"/>
    <property type="molecule type" value="Genomic_DNA"/>
</dbReference>
<evidence type="ECO:0000313" key="1">
    <source>
        <dbReference type="EMBL" id="KAI3744810.1"/>
    </source>
</evidence>
<proteinExistence type="predicted"/>
<gene>
    <name evidence="1" type="ORF">L1987_57903</name>
</gene>
<name>A0ACB9DE52_9ASTR</name>
<keyword evidence="2" id="KW-1185">Reference proteome</keyword>
<evidence type="ECO:0000313" key="2">
    <source>
        <dbReference type="Proteomes" id="UP001056120"/>
    </source>
</evidence>
<sequence>MVSRANRDLKGQMAAYCLIPFSWKLNVVSSYIMSSYDGHIPTSDSKGESLEHRLPAREETPTTHPRYRVQTRSTTPPDLALGEPPICYRKKNGGPIMVKSARKRTRLPHKRNLAARDPEDRETGEEPPRQRPCYHPTNS</sequence>
<comment type="caution">
    <text evidence="1">The sequence shown here is derived from an EMBL/GenBank/DDBJ whole genome shotgun (WGS) entry which is preliminary data.</text>
</comment>
<reference evidence="1 2" key="2">
    <citation type="journal article" date="2022" name="Mol. Ecol. Resour.">
        <title>The genomes of chicory, endive, great burdock and yacon provide insights into Asteraceae paleo-polyploidization history and plant inulin production.</title>
        <authorList>
            <person name="Fan W."/>
            <person name="Wang S."/>
            <person name="Wang H."/>
            <person name="Wang A."/>
            <person name="Jiang F."/>
            <person name="Liu H."/>
            <person name="Zhao H."/>
            <person name="Xu D."/>
            <person name="Zhang Y."/>
        </authorList>
    </citation>
    <scope>NUCLEOTIDE SEQUENCE [LARGE SCALE GENOMIC DNA]</scope>
    <source>
        <strain evidence="2">cv. Yunnan</strain>
        <tissue evidence="1">Leaves</tissue>
    </source>
</reference>
<reference evidence="2" key="1">
    <citation type="journal article" date="2022" name="Mol. Ecol. Resour.">
        <title>The genomes of chicory, endive, great burdock and yacon provide insights into Asteraceae palaeo-polyploidization history and plant inulin production.</title>
        <authorList>
            <person name="Fan W."/>
            <person name="Wang S."/>
            <person name="Wang H."/>
            <person name="Wang A."/>
            <person name="Jiang F."/>
            <person name="Liu H."/>
            <person name="Zhao H."/>
            <person name="Xu D."/>
            <person name="Zhang Y."/>
        </authorList>
    </citation>
    <scope>NUCLEOTIDE SEQUENCE [LARGE SCALE GENOMIC DNA]</scope>
    <source>
        <strain evidence="2">cv. Yunnan</strain>
    </source>
</reference>
<accession>A0ACB9DE52</accession>
<dbReference type="Proteomes" id="UP001056120">
    <property type="component" value="Linkage Group LG19"/>
</dbReference>
<protein>
    <submittedName>
        <fullName evidence="1">Uncharacterized protein</fullName>
    </submittedName>
</protein>
<organism evidence="1 2">
    <name type="scientific">Smallanthus sonchifolius</name>
    <dbReference type="NCBI Taxonomy" id="185202"/>
    <lineage>
        <taxon>Eukaryota</taxon>
        <taxon>Viridiplantae</taxon>
        <taxon>Streptophyta</taxon>
        <taxon>Embryophyta</taxon>
        <taxon>Tracheophyta</taxon>
        <taxon>Spermatophyta</taxon>
        <taxon>Magnoliopsida</taxon>
        <taxon>eudicotyledons</taxon>
        <taxon>Gunneridae</taxon>
        <taxon>Pentapetalae</taxon>
        <taxon>asterids</taxon>
        <taxon>campanulids</taxon>
        <taxon>Asterales</taxon>
        <taxon>Asteraceae</taxon>
        <taxon>Asteroideae</taxon>
        <taxon>Heliantheae alliance</taxon>
        <taxon>Millerieae</taxon>
        <taxon>Smallanthus</taxon>
    </lineage>
</organism>